<protein>
    <recommendedName>
        <fullName evidence="3">IMP cyclohydrolase</fullName>
    </recommendedName>
</protein>
<dbReference type="PANTHER" id="PTHR11692">
    <property type="entry name" value="BIFUNCTIONAL PURINE BIOSYNTHESIS PROTEIN PURH"/>
    <property type="match status" value="1"/>
</dbReference>
<dbReference type="GO" id="GO:0004643">
    <property type="term" value="F:phosphoribosylaminoimidazolecarboxamide formyltransferase activity"/>
    <property type="evidence" value="ECO:0007669"/>
    <property type="project" value="InterPro"/>
</dbReference>
<dbReference type="GO" id="GO:0005829">
    <property type="term" value="C:cytosol"/>
    <property type="evidence" value="ECO:0007669"/>
    <property type="project" value="TreeGrafter"/>
</dbReference>
<dbReference type="Gene3D" id="3.40.140.20">
    <property type="match status" value="2"/>
</dbReference>
<dbReference type="InterPro" id="IPR024051">
    <property type="entry name" value="AICAR_Tfase_dup_dom_sf"/>
</dbReference>
<gene>
    <name evidence="1" type="ORF">A2843_01335</name>
</gene>
<reference evidence="1 2" key="1">
    <citation type="journal article" date="2016" name="Nat. Commun.">
        <title>Thousands of microbial genomes shed light on interconnected biogeochemical processes in an aquifer system.</title>
        <authorList>
            <person name="Anantharaman K."/>
            <person name="Brown C.T."/>
            <person name="Hug L.A."/>
            <person name="Sharon I."/>
            <person name="Castelle C.J."/>
            <person name="Probst A.J."/>
            <person name="Thomas B.C."/>
            <person name="Singh A."/>
            <person name="Wilkins M.J."/>
            <person name="Karaoz U."/>
            <person name="Brodie E.L."/>
            <person name="Williams K.H."/>
            <person name="Hubbard S.S."/>
            <person name="Banfield J.F."/>
        </authorList>
    </citation>
    <scope>NUCLEOTIDE SEQUENCE [LARGE SCALE GENOMIC DNA]</scope>
</reference>
<dbReference type="GO" id="GO:0006189">
    <property type="term" value="P:'de novo' IMP biosynthetic process"/>
    <property type="evidence" value="ECO:0007669"/>
    <property type="project" value="TreeGrafter"/>
</dbReference>
<sequence>MKKGTVMKNDDKYTGFSGVRIATCKYGENVWQTPAYLYSTGTHDPLALDKFIVVEGTPPSYNNWVDIDRLLQTASHIAGAFATREGSVGMAIAVGVKHGNSCGVAVGLDRREVLKKMMAGDPLAIFGGLVMVDFDVDEALCEALAGKMLDGIIAPAFTAGAIVALRRKGDKCRFIVNPALSKLGGNLDQVPRFRYVRGGFLAQPNYTFIPTFSGEGIKKYGTATPIQESDLLLAWAVGSTSNSNTITLVKSGQLIGNGVGQQDRVGAAHLAITRARRSGHNVVGAVAYSDSFFPFPDGPQALIDAGVAAIFTSSGSVKDQATIDVCAKQNVALYMVPDQMGRGFFGH</sequence>
<dbReference type="InterPro" id="IPR016193">
    <property type="entry name" value="Cytidine_deaminase-like"/>
</dbReference>
<proteinExistence type="predicted"/>
<dbReference type="GO" id="GO:0003937">
    <property type="term" value="F:IMP cyclohydrolase activity"/>
    <property type="evidence" value="ECO:0007669"/>
    <property type="project" value="InterPro"/>
</dbReference>
<evidence type="ECO:0000313" key="1">
    <source>
        <dbReference type="EMBL" id="OHA64456.1"/>
    </source>
</evidence>
<evidence type="ECO:0008006" key="3">
    <source>
        <dbReference type="Google" id="ProtNLM"/>
    </source>
</evidence>
<dbReference type="AlphaFoldDB" id="A0A1G2QV59"/>
<dbReference type="InterPro" id="IPR002695">
    <property type="entry name" value="PurH-like"/>
</dbReference>
<comment type="caution">
    <text evidence="1">The sequence shown here is derived from an EMBL/GenBank/DDBJ whole genome shotgun (WGS) entry which is preliminary data.</text>
</comment>
<dbReference type="Proteomes" id="UP000178170">
    <property type="component" value="Unassembled WGS sequence"/>
</dbReference>
<dbReference type="Pfam" id="PF01808">
    <property type="entry name" value="AICARFT_IMPCHas"/>
    <property type="match status" value="1"/>
</dbReference>
<dbReference type="PANTHER" id="PTHR11692:SF0">
    <property type="entry name" value="BIFUNCTIONAL PURINE BIOSYNTHESIS PROTEIN ATIC"/>
    <property type="match status" value="1"/>
</dbReference>
<dbReference type="SUPFAM" id="SSF53927">
    <property type="entry name" value="Cytidine deaminase-like"/>
    <property type="match status" value="1"/>
</dbReference>
<organism evidence="1 2">
    <name type="scientific">Candidatus Wildermuthbacteria bacterium RIFCSPHIGHO2_01_FULL_48_27b</name>
    <dbReference type="NCBI Taxonomy" id="1802447"/>
    <lineage>
        <taxon>Bacteria</taxon>
        <taxon>Candidatus Wildermuthiibacteriota</taxon>
    </lineage>
</organism>
<dbReference type="SMART" id="SM00798">
    <property type="entry name" value="AICARFT_IMPCHas"/>
    <property type="match status" value="1"/>
</dbReference>
<dbReference type="EMBL" id="MHTS01000015">
    <property type="protein sequence ID" value="OHA64456.1"/>
    <property type="molecule type" value="Genomic_DNA"/>
</dbReference>
<name>A0A1G2QV59_9BACT</name>
<evidence type="ECO:0000313" key="2">
    <source>
        <dbReference type="Proteomes" id="UP000178170"/>
    </source>
</evidence>
<accession>A0A1G2QV59</accession>